<dbReference type="EMBL" id="WJQU01000003">
    <property type="protein sequence ID" value="KAJ6637500.1"/>
    <property type="molecule type" value="Genomic_DNA"/>
</dbReference>
<evidence type="ECO:0000256" key="2">
    <source>
        <dbReference type="ARBA" id="ARBA00022606"/>
    </source>
</evidence>
<dbReference type="InterPro" id="IPR004117">
    <property type="entry name" value="7tm6_olfct_rcpt"/>
</dbReference>
<keyword evidence="8" id="KW-0807">Transducer</keyword>
<comment type="caution">
    <text evidence="10">The sequence shown here is derived from an EMBL/GenBank/DDBJ whole genome shotgun (WGS) entry which is preliminary data.</text>
</comment>
<feature type="non-terminal residue" evidence="10">
    <location>
        <position position="348"/>
    </location>
</feature>
<feature type="transmembrane region" description="Helical" evidence="9">
    <location>
        <begin position="323"/>
        <end position="346"/>
    </location>
</feature>
<keyword evidence="7 10" id="KW-0675">Receptor</keyword>
<dbReference type="Proteomes" id="UP001151699">
    <property type="component" value="Chromosome X"/>
</dbReference>
<evidence type="ECO:0000313" key="11">
    <source>
        <dbReference type="Proteomes" id="UP001151699"/>
    </source>
</evidence>
<dbReference type="Pfam" id="PF02949">
    <property type="entry name" value="7tm_6"/>
    <property type="match status" value="1"/>
</dbReference>
<keyword evidence="2" id="KW-0716">Sensory transduction</keyword>
<dbReference type="AlphaFoldDB" id="A0A9Q0RX69"/>
<evidence type="ECO:0000256" key="6">
    <source>
        <dbReference type="ARBA" id="ARBA00023136"/>
    </source>
</evidence>
<keyword evidence="11" id="KW-1185">Reference proteome</keyword>
<feature type="transmembrane region" description="Helical" evidence="9">
    <location>
        <begin position="186"/>
        <end position="209"/>
    </location>
</feature>
<evidence type="ECO:0000256" key="7">
    <source>
        <dbReference type="ARBA" id="ARBA00023170"/>
    </source>
</evidence>
<dbReference type="GO" id="GO:0005886">
    <property type="term" value="C:plasma membrane"/>
    <property type="evidence" value="ECO:0007669"/>
    <property type="project" value="TreeGrafter"/>
</dbReference>
<evidence type="ECO:0000256" key="9">
    <source>
        <dbReference type="SAM" id="Phobius"/>
    </source>
</evidence>
<dbReference type="OrthoDB" id="7778076at2759"/>
<comment type="subcellular location">
    <subcellularLocation>
        <location evidence="1">Membrane</location>
        <topology evidence="1">Multi-pass membrane protein</topology>
    </subcellularLocation>
</comment>
<evidence type="ECO:0000256" key="3">
    <source>
        <dbReference type="ARBA" id="ARBA00022692"/>
    </source>
</evidence>
<gene>
    <name evidence="10" type="primary">Or47a</name>
    <name evidence="10" type="ORF">Bhyg_10230</name>
</gene>
<keyword evidence="6 9" id="KW-0472">Membrane</keyword>
<keyword evidence="3 9" id="KW-0812">Transmembrane</keyword>
<dbReference type="PANTHER" id="PTHR21137">
    <property type="entry name" value="ODORANT RECEPTOR"/>
    <property type="match status" value="1"/>
</dbReference>
<feature type="transmembrane region" description="Helical" evidence="9">
    <location>
        <begin position="122"/>
        <end position="147"/>
    </location>
</feature>
<protein>
    <submittedName>
        <fullName evidence="10">Odorant receptor 47a</fullName>
    </submittedName>
</protein>
<keyword evidence="5 9" id="KW-1133">Transmembrane helix</keyword>
<evidence type="ECO:0000313" key="10">
    <source>
        <dbReference type="EMBL" id="KAJ6637500.1"/>
    </source>
</evidence>
<name>A0A9Q0RX69_9DIPT</name>
<accession>A0A9Q0RX69</accession>
<feature type="transmembrane region" description="Helical" evidence="9">
    <location>
        <begin position="95"/>
        <end position="116"/>
    </location>
</feature>
<evidence type="ECO:0000256" key="8">
    <source>
        <dbReference type="ARBA" id="ARBA00023224"/>
    </source>
</evidence>
<evidence type="ECO:0000256" key="1">
    <source>
        <dbReference type="ARBA" id="ARBA00004141"/>
    </source>
</evidence>
<evidence type="ECO:0000256" key="4">
    <source>
        <dbReference type="ARBA" id="ARBA00022725"/>
    </source>
</evidence>
<reference evidence="10" key="1">
    <citation type="submission" date="2022-07" db="EMBL/GenBank/DDBJ databases">
        <authorList>
            <person name="Trinca V."/>
            <person name="Uliana J.V.C."/>
            <person name="Torres T.T."/>
            <person name="Ward R.J."/>
            <person name="Monesi N."/>
        </authorList>
    </citation>
    <scope>NUCLEOTIDE SEQUENCE</scope>
    <source>
        <strain evidence="10">HSMRA1968</strain>
        <tissue evidence="10">Whole embryos</tissue>
    </source>
</reference>
<dbReference type="GO" id="GO:0005549">
    <property type="term" value="F:odorant binding"/>
    <property type="evidence" value="ECO:0007669"/>
    <property type="project" value="InterPro"/>
</dbReference>
<organism evidence="10 11">
    <name type="scientific">Pseudolycoriella hygida</name>
    <dbReference type="NCBI Taxonomy" id="35572"/>
    <lineage>
        <taxon>Eukaryota</taxon>
        <taxon>Metazoa</taxon>
        <taxon>Ecdysozoa</taxon>
        <taxon>Arthropoda</taxon>
        <taxon>Hexapoda</taxon>
        <taxon>Insecta</taxon>
        <taxon>Pterygota</taxon>
        <taxon>Neoptera</taxon>
        <taxon>Endopterygota</taxon>
        <taxon>Diptera</taxon>
        <taxon>Nematocera</taxon>
        <taxon>Sciaroidea</taxon>
        <taxon>Sciaridae</taxon>
        <taxon>Pseudolycoriella</taxon>
    </lineage>
</organism>
<dbReference type="GO" id="GO:0004984">
    <property type="term" value="F:olfactory receptor activity"/>
    <property type="evidence" value="ECO:0007669"/>
    <property type="project" value="InterPro"/>
</dbReference>
<sequence length="348" mass="40228">TPAANDSSSYLASNGNAENKYTKDALGRVHRLTICYSHPKTKPSRNKSILLTKLYSYSVMSFGFQITYRKEVLLRLCLSSIGYSFENNESRLRQVYSLLMWMLLFVLVFPEIHFVVENISNIPLATDALCPLLTSILSLSKVMTLYFKKNGFYRIIKQLDDMWMKSSESDRLILQKGHKIDKRLTLTYLISSVSVAILYLLFPIVKAIFELQSTGSTVWIMPMRSIFLYDISVSPNYYLTYLWFIQSTYLAAIGSVGIDCLFYGSAFNISSHFEIIQRKVRNRTFDSTQHDDINERRVTPENFFGIINYHQQVLSICKEFQRLYSVVLFTQFLITSVQLCVIAFQLTL</sequence>
<dbReference type="GO" id="GO:0007165">
    <property type="term" value="P:signal transduction"/>
    <property type="evidence" value="ECO:0007669"/>
    <property type="project" value="UniProtKB-KW"/>
</dbReference>
<proteinExistence type="predicted"/>
<feature type="non-terminal residue" evidence="10">
    <location>
        <position position="1"/>
    </location>
</feature>
<keyword evidence="4" id="KW-0552">Olfaction</keyword>
<dbReference type="PANTHER" id="PTHR21137:SF43">
    <property type="entry name" value="ODORANT RECEPTOR 47A-RELATED"/>
    <property type="match status" value="1"/>
</dbReference>
<evidence type="ECO:0000256" key="5">
    <source>
        <dbReference type="ARBA" id="ARBA00022989"/>
    </source>
</evidence>
<feature type="transmembrane region" description="Helical" evidence="9">
    <location>
        <begin position="241"/>
        <end position="263"/>
    </location>
</feature>